<gene>
    <name evidence="1" type="ORF">PsYK624_173200</name>
</gene>
<dbReference type="EMBL" id="BPQB01000305">
    <property type="protein sequence ID" value="GJF01014.1"/>
    <property type="molecule type" value="Genomic_DNA"/>
</dbReference>
<reference evidence="1 2" key="1">
    <citation type="submission" date="2021-08" db="EMBL/GenBank/DDBJ databases">
        <title>Draft Genome Sequence of Phanerochaete sordida strain YK-624.</title>
        <authorList>
            <person name="Mori T."/>
            <person name="Dohra H."/>
            <person name="Suzuki T."/>
            <person name="Kawagishi H."/>
            <person name="Hirai H."/>
        </authorList>
    </citation>
    <scope>NUCLEOTIDE SEQUENCE [LARGE SCALE GENOMIC DNA]</scope>
    <source>
        <strain evidence="1 2">YK-624</strain>
    </source>
</reference>
<organism evidence="1 2">
    <name type="scientific">Phanerochaete sordida</name>
    <dbReference type="NCBI Taxonomy" id="48140"/>
    <lineage>
        <taxon>Eukaryota</taxon>
        <taxon>Fungi</taxon>
        <taxon>Dikarya</taxon>
        <taxon>Basidiomycota</taxon>
        <taxon>Agaricomycotina</taxon>
        <taxon>Agaricomycetes</taxon>
        <taxon>Polyporales</taxon>
        <taxon>Phanerochaetaceae</taxon>
        <taxon>Phanerochaete</taxon>
    </lineage>
</organism>
<sequence>MTRMSRLRANVRPARLLDVTSSPRTGCSGDSTLRAARLKDAPLGFRYPQPLSPIAAISGRLRASGPWSRSDCVCRFFPVVPALRSRP</sequence>
<accession>A0A9P3GSH6</accession>
<proteinExistence type="predicted"/>
<keyword evidence="2" id="KW-1185">Reference proteome</keyword>
<evidence type="ECO:0000313" key="1">
    <source>
        <dbReference type="EMBL" id="GJF01014.1"/>
    </source>
</evidence>
<name>A0A9P3GSH6_9APHY</name>
<comment type="caution">
    <text evidence="1">The sequence shown here is derived from an EMBL/GenBank/DDBJ whole genome shotgun (WGS) entry which is preliminary data.</text>
</comment>
<dbReference type="AlphaFoldDB" id="A0A9P3GSH6"/>
<protein>
    <submittedName>
        <fullName evidence="1">Uncharacterized protein</fullName>
    </submittedName>
</protein>
<evidence type="ECO:0000313" key="2">
    <source>
        <dbReference type="Proteomes" id="UP000703269"/>
    </source>
</evidence>
<dbReference type="Proteomes" id="UP000703269">
    <property type="component" value="Unassembled WGS sequence"/>
</dbReference>